<dbReference type="InterPro" id="IPR008979">
    <property type="entry name" value="Galactose-bd-like_sf"/>
</dbReference>
<dbReference type="AlphaFoldDB" id="A0A2S9Y4S5"/>
<comment type="similarity">
    <text evidence="1 2">Belongs to the allantoicase family.</text>
</comment>
<keyword evidence="6" id="KW-1185">Reference proteome</keyword>
<evidence type="ECO:0000256" key="1">
    <source>
        <dbReference type="ARBA" id="ARBA00009242"/>
    </source>
</evidence>
<dbReference type="PANTHER" id="PTHR12045:SF3">
    <property type="entry name" value="INACTIVE ALLANTOICASE-RELATED"/>
    <property type="match status" value="1"/>
</dbReference>
<keyword evidence="2 5" id="KW-0378">Hydrolase</keyword>
<feature type="domain" description="Allantoicase" evidence="4">
    <location>
        <begin position="200"/>
        <end position="357"/>
    </location>
</feature>
<comment type="catalytic activity">
    <reaction evidence="2">
        <text>allantoate + H2O = (S)-ureidoglycolate + urea</text>
        <dbReference type="Rhea" id="RHEA:11016"/>
        <dbReference type="ChEBI" id="CHEBI:15377"/>
        <dbReference type="ChEBI" id="CHEBI:16199"/>
        <dbReference type="ChEBI" id="CHEBI:17536"/>
        <dbReference type="ChEBI" id="CHEBI:57296"/>
        <dbReference type="EC" id="3.5.3.4"/>
    </reaction>
</comment>
<dbReference type="OrthoDB" id="2078334at2"/>
<evidence type="ECO:0000259" key="4">
    <source>
        <dbReference type="Pfam" id="PF03561"/>
    </source>
</evidence>
<sequence length="388" mass="41858">MITASPAPTFPGLVNLSSASFGAEVLGCSDEFFAEASNLVEPKPAVFDPDRYTERGKWMDGWESRRRRSVGEDWCVLRLGARGHLRALDLDTSHFLGNHAPLARVEACDAPGARSLEALADAAWFPVLDQAPLQPGSHNLFTVIEQRPVTHLRLTITPDGGVARLRSFGVVSPSWDAPIDDEARAAISPGEVDLAALRHGGRALACSDMFFAPMNNLIAPGRSTYMGGGWETRRRRGPGHDWILIELAAPGTLGTIEFDTGHFHGNHAGRCSLWGVHAPAAKLADLLAGSRAQGGWHEVLPESPIAPDRWKRIVAERPLGPDRREFVRELEDRGPFTHVRLEAFPDGGVARLRVYGRAGGRAGGQASGQAGGQAQRRVEGQTSAESDS</sequence>
<feature type="compositionally biased region" description="Gly residues" evidence="3">
    <location>
        <begin position="359"/>
        <end position="371"/>
    </location>
</feature>
<dbReference type="GO" id="GO:0000256">
    <property type="term" value="P:allantoin catabolic process"/>
    <property type="evidence" value="ECO:0007669"/>
    <property type="project" value="UniProtKB-UniRule"/>
</dbReference>
<feature type="domain" description="Allantoicase" evidence="4">
    <location>
        <begin position="22"/>
        <end position="171"/>
    </location>
</feature>
<name>A0A2S9Y4S5_9BACT</name>
<comment type="pathway">
    <text evidence="2">Nitrogen metabolism; (S)-allantoin degradation; (S)-ureidoglycolate from allantoate (aminidohydrolase route): step 1/1.</text>
</comment>
<protein>
    <recommendedName>
        <fullName evidence="2">Probable allantoicase</fullName>
        <ecNumber evidence="2">3.5.3.4</ecNumber>
    </recommendedName>
    <alternativeName>
        <fullName evidence="2">Allantoate amidinohydrolase</fullName>
    </alternativeName>
</protein>
<dbReference type="NCBIfam" id="TIGR02961">
    <property type="entry name" value="allantoicase"/>
    <property type="match status" value="1"/>
</dbReference>
<gene>
    <name evidence="2 5" type="primary">alc</name>
    <name evidence="5" type="ORF">ENSA5_28250</name>
</gene>
<dbReference type="Pfam" id="PF03561">
    <property type="entry name" value="Allantoicase"/>
    <property type="match status" value="2"/>
</dbReference>
<accession>A0A2S9Y4S5</accession>
<evidence type="ECO:0000313" key="5">
    <source>
        <dbReference type="EMBL" id="PRQ00011.1"/>
    </source>
</evidence>
<dbReference type="InterPro" id="IPR005164">
    <property type="entry name" value="Allantoicase"/>
</dbReference>
<reference evidence="5 6" key="1">
    <citation type="submission" date="2018-03" db="EMBL/GenBank/DDBJ databases">
        <title>Draft Genome Sequences of the Obligatory Marine Myxobacteria Enhygromyxa salina SWB005.</title>
        <authorList>
            <person name="Poehlein A."/>
            <person name="Moghaddam J.A."/>
            <person name="Harms H."/>
            <person name="Alanjari M."/>
            <person name="Koenig G.M."/>
            <person name="Daniel R."/>
            <person name="Schaeberle T.F."/>
        </authorList>
    </citation>
    <scope>NUCLEOTIDE SEQUENCE [LARGE SCALE GENOMIC DNA]</scope>
    <source>
        <strain evidence="5 6">SWB005</strain>
    </source>
</reference>
<dbReference type="GO" id="GO:0006144">
    <property type="term" value="P:purine nucleobase metabolic process"/>
    <property type="evidence" value="ECO:0007669"/>
    <property type="project" value="UniProtKB-KW"/>
</dbReference>
<organism evidence="5 6">
    <name type="scientific">Enhygromyxa salina</name>
    <dbReference type="NCBI Taxonomy" id="215803"/>
    <lineage>
        <taxon>Bacteria</taxon>
        <taxon>Pseudomonadati</taxon>
        <taxon>Myxococcota</taxon>
        <taxon>Polyangia</taxon>
        <taxon>Nannocystales</taxon>
        <taxon>Nannocystaceae</taxon>
        <taxon>Enhygromyxa</taxon>
    </lineage>
</organism>
<dbReference type="Proteomes" id="UP000237968">
    <property type="component" value="Unassembled WGS sequence"/>
</dbReference>
<dbReference type="SUPFAM" id="SSF49785">
    <property type="entry name" value="Galactose-binding domain-like"/>
    <property type="match status" value="2"/>
</dbReference>
<comment type="caution">
    <text evidence="5">The sequence shown here is derived from an EMBL/GenBank/DDBJ whole genome shotgun (WGS) entry which is preliminary data.</text>
</comment>
<dbReference type="PANTHER" id="PTHR12045">
    <property type="entry name" value="ALLANTOICASE"/>
    <property type="match status" value="1"/>
</dbReference>
<dbReference type="Gene3D" id="2.60.120.260">
    <property type="entry name" value="Galactose-binding domain-like"/>
    <property type="match status" value="2"/>
</dbReference>
<dbReference type="GO" id="GO:0004037">
    <property type="term" value="F:allantoicase activity"/>
    <property type="evidence" value="ECO:0007669"/>
    <property type="project" value="UniProtKB-UniRule"/>
</dbReference>
<evidence type="ECO:0000313" key="6">
    <source>
        <dbReference type="Proteomes" id="UP000237968"/>
    </source>
</evidence>
<evidence type="ECO:0000256" key="3">
    <source>
        <dbReference type="SAM" id="MobiDB-lite"/>
    </source>
</evidence>
<dbReference type="EC" id="3.5.3.4" evidence="2"/>
<dbReference type="EMBL" id="PVNK01000138">
    <property type="protein sequence ID" value="PRQ00011.1"/>
    <property type="molecule type" value="Genomic_DNA"/>
</dbReference>
<feature type="region of interest" description="Disordered" evidence="3">
    <location>
        <begin position="359"/>
        <end position="388"/>
    </location>
</feature>
<dbReference type="InterPro" id="IPR015908">
    <property type="entry name" value="Allantoicase_dom"/>
</dbReference>
<proteinExistence type="inferred from homology"/>
<evidence type="ECO:0000256" key="2">
    <source>
        <dbReference type="HAMAP-Rule" id="MF_00813"/>
    </source>
</evidence>
<dbReference type="HAMAP" id="MF_00813">
    <property type="entry name" value="Allantoicase"/>
    <property type="match status" value="1"/>
</dbReference>
<dbReference type="RefSeq" id="WP_106392208.1">
    <property type="nucleotide sequence ID" value="NZ_PVNK01000138.1"/>
</dbReference>
<dbReference type="UniPathway" id="UPA00395">
    <property type="reaction ID" value="UER00654"/>
</dbReference>
<keyword evidence="2" id="KW-0659">Purine metabolism</keyword>